<protein>
    <submittedName>
        <fullName evidence="2">Uncharacterized protein</fullName>
    </submittedName>
</protein>
<proteinExistence type="predicted"/>
<keyword evidence="1" id="KW-1133">Transmembrane helix</keyword>
<keyword evidence="1" id="KW-0472">Membrane</keyword>
<name>A0A3M3WBN5_PSEMA</name>
<evidence type="ECO:0000313" key="3">
    <source>
        <dbReference type="Proteomes" id="UP000276587"/>
    </source>
</evidence>
<feature type="transmembrane region" description="Helical" evidence="1">
    <location>
        <begin position="20"/>
        <end position="40"/>
    </location>
</feature>
<evidence type="ECO:0000313" key="2">
    <source>
        <dbReference type="EMBL" id="RMP10096.1"/>
    </source>
</evidence>
<evidence type="ECO:0000256" key="1">
    <source>
        <dbReference type="SAM" id="Phobius"/>
    </source>
</evidence>
<feature type="transmembrane region" description="Helical" evidence="1">
    <location>
        <begin position="79"/>
        <end position="103"/>
    </location>
</feature>
<dbReference type="AlphaFoldDB" id="A0A3M3WBN5"/>
<organism evidence="2 3">
    <name type="scientific">Pseudomonas marginalis pv. marginalis</name>
    <dbReference type="NCBI Taxonomy" id="97473"/>
    <lineage>
        <taxon>Bacteria</taxon>
        <taxon>Pseudomonadati</taxon>
        <taxon>Pseudomonadota</taxon>
        <taxon>Gammaproteobacteria</taxon>
        <taxon>Pseudomonadales</taxon>
        <taxon>Pseudomonadaceae</taxon>
        <taxon>Pseudomonas</taxon>
    </lineage>
</organism>
<dbReference type="EMBL" id="RBQF01000152">
    <property type="protein sequence ID" value="RMP10096.1"/>
    <property type="molecule type" value="Genomic_DNA"/>
</dbReference>
<gene>
    <name evidence="2" type="ORF">ALQ29_01206</name>
</gene>
<reference evidence="2 3" key="1">
    <citation type="submission" date="2018-08" db="EMBL/GenBank/DDBJ databases">
        <title>Recombination of ecologically and evolutionarily significant loci maintains genetic cohesion in the Pseudomonas syringae species complex.</title>
        <authorList>
            <person name="Dillon M."/>
            <person name="Thakur S."/>
            <person name="Almeida R.N.D."/>
            <person name="Weir B.S."/>
            <person name="Guttman D.S."/>
        </authorList>
    </citation>
    <scope>NUCLEOTIDE SEQUENCE [LARGE SCALE GENOMIC DNA]</scope>
    <source>
        <strain evidence="2 3">ICMP 3555</strain>
    </source>
</reference>
<keyword evidence="3" id="KW-1185">Reference proteome</keyword>
<accession>A0A3M3WBN5</accession>
<dbReference type="Proteomes" id="UP000276587">
    <property type="component" value="Unassembled WGS sequence"/>
</dbReference>
<dbReference type="RefSeq" id="WP_064054204.1">
    <property type="nucleotide sequence ID" value="NZ_RBPW01000258.1"/>
</dbReference>
<sequence>MNAQTRLARFFSIGCRVAQWLCLLVMFASATVSMLAWAYLDPGSTPLGVAVAGFLWCGIGLLFAFVFERSRTTAATLRFMLTRMAAMLVLAATAAYLLGLLWVEPGRDSLDALLERASCEKYGSTIEKGWERNCTRPE</sequence>
<keyword evidence="1" id="KW-0812">Transmembrane</keyword>
<feature type="transmembrane region" description="Helical" evidence="1">
    <location>
        <begin position="46"/>
        <end position="67"/>
    </location>
</feature>
<comment type="caution">
    <text evidence="2">The sequence shown here is derived from an EMBL/GenBank/DDBJ whole genome shotgun (WGS) entry which is preliminary data.</text>
</comment>